<evidence type="ECO:0000259" key="2">
    <source>
        <dbReference type="PROSITE" id="PS51144"/>
    </source>
</evidence>
<dbReference type="PANTHER" id="PTHR18952">
    <property type="entry name" value="CARBONIC ANHYDRASE"/>
    <property type="match status" value="1"/>
</dbReference>
<dbReference type="EMBL" id="AXCM01005738">
    <property type="status" value="NOT_ANNOTATED_CDS"/>
    <property type="molecule type" value="Genomic_DNA"/>
</dbReference>
<keyword evidence="4" id="KW-1185">Reference proteome</keyword>
<reference evidence="3" key="2">
    <citation type="submission" date="2020-05" db="UniProtKB">
        <authorList>
            <consortium name="EnsemblMetazoa"/>
        </authorList>
    </citation>
    <scope>IDENTIFICATION</scope>
    <source>
        <strain evidence="3">A-37</strain>
    </source>
</reference>
<dbReference type="InterPro" id="IPR036398">
    <property type="entry name" value="CA_dom_sf"/>
</dbReference>
<dbReference type="GO" id="GO:0004089">
    <property type="term" value="F:carbonate dehydratase activity"/>
    <property type="evidence" value="ECO:0007669"/>
    <property type="project" value="InterPro"/>
</dbReference>
<dbReference type="VEuPathDB" id="VectorBase:ACUA006147"/>
<accession>A0A182M025</accession>
<dbReference type="AlphaFoldDB" id="A0A182M025"/>
<dbReference type="PROSITE" id="PS51144">
    <property type="entry name" value="ALPHA_CA_2"/>
    <property type="match status" value="1"/>
</dbReference>
<dbReference type="EnsemblMetazoa" id="ACUA006147-RA">
    <property type="protein sequence ID" value="ACUA006147-PA"/>
    <property type="gene ID" value="ACUA006147"/>
</dbReference>
<sequence>MASGTTTTKNVQSPIALNQRSTVIRDGIQPLDYFGHWDGLGKAKMVNTGSSVMITFSDRPFRPFIVGGVLGNKYIFEQLHFHWGIGDGSGCEHTLEGSTYSMEAHAVHYNAKYGSFAEAVDKPDGLAVLGFFVQAYGADHCPAFDKIVAGLPYIRSPNAQTEIDADCLAWMGMQELNRHYYTYKGSLTTPPYFESVTWLVYKTPIYVSTGQLDAFRQLQACPKDSSKKIVNNFRPVQVPEQVPEVVFVRNNHPVVLAKL</sequence>
<dbReference type="CDD" id="cd00326">
    <property type="entry name" value="alpha_CA"/>
    <property type="match status" value="1"/>
</dbReference>
<dbReference type="SUPFAM" id="SSF51069">
    <property type="entry name" value="Carbonic anhydrase"/>
    <property type="match status" value="1"/>
</dbReference>
<evidence type="ECO:0000256" key="1">
    <source>
        <dbReference type="ARBA" id="ARBA00010718"/>
    </source>
</evidence>
<dbReference type="Gene3D" id="3.10.200.10">
    <property type="entry name" value="Alpha carbonic anhydrase"/>
    <property type="match status" value="1"/>
</dbReference>
<organism evidence="3 4">
    <name type="scientific">Anopheles culicifacies</name>
    <dbReference type="NCBI Taxonomy" id="139723"/>
    <lineage>
        <taxon>Eukaryota</taxon>
        <taxon>Metazoa</taxon>
        <taxon>Ecdysozoa</taxon>
        <taxon>Arthropoda</taxon>
        <taxon>Hexapoda</taxon>
        <taxon>Insecta</taxon>
        <taxon>Pterygota</taxon>
        <taxon>Neoptera</taxon>
        <taxon>Endopterygota</taxon>
        <taxon>Diptera</taxon>
        <taxon>Nematocera</taxon>
        <taxon>Culicoidea</taxon>
        <taxon>Culicidae</taxon>
        <taxon>Anophelinae</taxon>
        <taxon>Anopheles</taxon>
        <taxon>culicifacies species complex</taxon>
    </lineage>
</organism>
<dbReference type="SMART" id="SM01057">
    <property type="entry name" value="Carb_anhydrase"/>
    <property type="match status" value="1"/>
</dbReference>
<name>A0A182M025_9DIPT</name>
<dbReference type="STRING" id="139723.A0A182M025"/>
<reference evidence="4" key="1">
    <citation type="submission" date="2013-09" db="EMBL/GenBank/DDBJ databases">
        <title>The Genome Sequence of Anopheles culicifacies species A.</title>
        <authorList>
            <consortium name="The Broad Institute Genomics Platform"/>
            <person name="Neafsey D.E."/>
            <person name="Besansky N."/>
            <person name="Howell P."/>
            <person name="Walton C."/>
            <person name="Young S.K."/>
            <person name="Zeng Q."/>
            <person name="Gargeya S."/>
            <person name="Fitzgerald M."/>
            <person name="Haas B."/>
            <person name="Abouelleil A."/>
            <person name="Allen A.W."/>
            <person name="Alvarado L."/>
            <person name="Arachchi H.M."/>
            <person name="Berlin A.M."/>
            <person name="Chapman S.B."/>
            <person name="Gainer-Dewar J."/>
            <person name="Goldberg J."/>
            <person name="Griggs A."/>
            <person name="Gujja S."/>
            <person name="Hansen M."/>
            <person name="Howarth C."/>
            <person name="Imamovic A."/>
            <person name="Ireland A."/>
            <person name="Larimer J."/>
            <person name="McCowan C."/>
            <person name="Murphy C."/>
            <person name="Pearson M."/>
            <person name="Poon T.W."/>
            <person name="Priest M."/>
            <person name="Roberts A."/>
            <person name="Saif S."/>
            <person name="Shea T."/>
            <person name="Sisk P."/>
            <person name="Sykes S."/>
            <person name="Wortman J."/>
            <person name="Nusbaum C."/>
            <person name="Birren B."/>
        </authorList>
    </citation>
    <scope>NUCLEOTIDE SEQUENCE [LARGE SCALE GENOMIC DNA]</scope>
    <source>
        <strain evidence="4">A-37</strain>
    </source>
</reference>
<evidence type="ECO:0000313" key="3">
    <source>
        <dbReference type="EnsemblMetazoa" id="ACUA006147-PA"/>
    </source>
</evidence>
<dbReference type="PANTHER" id="PTHR18952:SF114">
    <property type="entry name" value="CARBONIC ANHYDRASE 3, ISOFORM A"/>
    <property type="match status" value="1"/>
</dbReference>
<protein>
    <recommendedName>
        <fullName evidence="2">Alpha-carbonic anhydrase domain-containing protein</fullName>
    </recommendedName>
</protein>
<feature type="domain" description="Alpha-carbonic anhydrase" evidence="2">
    <location>
        <begin position="1"/>
        <end position="252"/>
    </location>
</feature>
<dbReference type="GO" id="GO:0005737">
    <property type="term" value="C:cytoplasm"/>
    <property type="evidence" value="ECO:0007669"/>
    <property type="project" value="TreeGrafter"/>
</dbReference>
<dbReference type="InterPro" id="IPR001148">
    <property type="entry name" value="CA_dom"/>
</dbReference>
<dbReference type="InterPro" id="IPR023561">
    <property type="entry name" value="Carbonic_anhydrase_a-class"/>
</dbReference>
<dbReference type="Pfam" id="PF00194">
    <property type="entry name" value="Carb_anhydrase"/>
    <property type="match status" value="1"/>
</dbReference>
<evidence type="ECO:0000313" key="4">
    <source>
        <dbReference type="Proteomes" id="UP000075883"/>
    </source>
</evidence>
<comment type="similarity">
    <text evidence="1">Belongs to the alpha-carbonic anhydrase family.</text>
</comment>
<dbReference type="Proteomes" id="UP000075883">
    <property type="component" value="Unassembled WGS sequence"/>
</dbReference>
<proteinExistence type="inferred from homology"/>
<dbReference type="GO" id="GO:0008270">
    <property type="term" value="F:zinc ion binding"/>
    <property type="evidence" value="ECO:0007669"/>
    <property type="project" value="InterPro"/>
</dbReference>